<comment type="cofactor">
    <cofactor evidence="1">
        <name>FAD</name>
        <dbReference type="ChEBI" id="CHEBI:57692"/>
    </cofactor>
</comment>
<organism evidence="9 10">
    <name type="scientific">Pseudarthrobacter equi</name>
    <dbReference type="NCBI Taxonomy" id="728066"/>
    <lineage>
        <taxon>Bacteria</taxon>
        <taxon>Bacillati</taxon>
        <taxon>Actinomycetota</taxon>
        <taxon>Actinomycetes</taxon>
        <taxon>Micrococcales</taxon>
        <taxon>Micrococcaceae</taxon>
        <taxon>Pseudarthrobacter</taxon>
    </lineage>
</organism>
<dbReference type="Pfam" id="PF00732">
    <property type="entry name" value="GMC_oxred_N"/>
    <property type="match status" value="1"/>
</dbReference>
<keyword evidence="3" id="KW-0285">Flavoprotein</keyword>
<gene>
    <name evidence="9" type="ORF">SAMN04489743_3973</name>
</gene>
<protein>
    <submittedName>
        <fullName evidence="9">Choline dehydrogenase</fullName>
    </submittedName>
</protein>
<evidence type="ECO:0000313" key="9">
    <source>
        <dbReference type="EMBL" id="SDT61627.1"/>
    </source>
</evidence>
<evidence type="ECO:0000259" key="8">
    <source>
        <dbReference type="Pfam" id="PF05199"/>
    </source>
</evidence>
<feature type="compositionally biased region" description="Polar residues" evidence="6">
    <location>
        <begin position="66"/>
        <end position="77"/>
    </location>
</feature>
<name>A0A1H2BU94_9MICC</name>
<dbReference type="PANTHER" id="PTHR42784">
    <property type="entry name" value="PYRANOSE 2-OXIDASE"/>
    <property type="match status" value="1"/>
</dbReference>
<keyword evidence="4" id="KW-0274">FAD</keyword>
<comment type="similarity">
    <text evidence="2">Belongs to the GMC oxidoreductase family.</text>
</comment>
<proteinExistence type="inferred from homology"/>
<dbReference type="InterPro" id="IPR000172">
    <property type="entry name" value="GMC_OxRdtase_N"/>
</dbReference>
<evidence type="ECO:0000256" key="4">
    <source>
        <dbReference type="ARBA" id="ARBA00022827"/>
    </source>
</evidence>
<dbReference type="PANTHER" id="PTHR42784:SF1">
    <property type="entry name" value="PYRANOSE 2-OXIDASE"/>
    <property type="match status" value="1"/>
</dbReference>
<keyword evidence="5" id="KW-0560">Oxidoreductase</keyword>
<dbReference type="RefSeq" id="WP_322788303.1">
    <property type="nucleotide sequence ID" value="NZ_LT629779.1"/>
</dbReference>
<feature type="region of interest" description="Disordered" evidence="6">
    <location>
        <begin position="64"/>
        <end position="94"/>
    </location>
</feature>
<dbReference type="SUPFAM" id="SSF51905">
    <property type="entry name" value="FAD/NAD(P)-binding domain"/>
    <property type="match status" value="1"/>
</dbReference>
<accession>A0A1H2BU94</accession>
<feature type="domain" description="Glucose-methanol-choline oxidoreductase C-terminal" evidence="8">
    <location>
        <begin position="370"/>
        <end position="488"/>
    </location>
</feature>
<dbReference type="InterPro" id="IPR007867">
    <property type="entry name" value="GMC_OxRtase_C"/>
</dbReference>
<dbReference type="Proteomes" id="UP000198751">
    <property type="component" value="Chromosome I"/>
</dbReference>
<dbReference type="AlphaFoldDB" id="A0A1H2BU94"/>
<dbReference type="Pfam" id="PF05199">
    <property type="entry name" value="GMC_oxred_C"/>
    <property type="match status" value="1"/>
</dbReference>
<evidence type="ECO:0000256" key="6">
    <source>
        <dbReference type="SAM" id="MobiDB-lite"/>
    </source>
</evidence>
<sequence length="500" mass="52466">MKTPNPMYDVVIVGSGPTGAAYARILHDEAPRLRVLMVEAGPSLSEQPGLHVKNLPDPQARAAAQLASQGPVTSLSPESPVPGPGRPGTFLLRPDELAPRAGMPAAAMSSNVGGMGAHWTCACPRPGASERISFLDDGTLDAALAEAERLLSVTSGAFVDAPFSGEVRRLLEHAFDRTGAAAIQPMPLAVQKHPDGTVTWSGTDVVLGPLADPTTRGETFELRDQTLCQRVTLDAGRVTGVELRDLATGAVSLAHAPAVVVAADALRTPQLLFASGVRPRALGRYLNDQPQVISAVRLPAGVVADGVKDAAAGAALHSGVSWVPYTDEEPFHGQVMQLDASPVPLAEDDPVVPGSVIGLGWFCATETVEENRVEFDESSLDHYGMPRMTINYNLTWKDLRVIDDAKDAVTRAGKALGTFLDDRPPFLLPAGSSLHYQGSVRMGQHDDGRSVCGPDSQVWGTEGLYVAGNGVIPTSTASNPTLTSVALAVLGARAIARSMK</sequence>
<evidence type="ECO:0000256" key="3">
    <source>
        <dbReference type="ARBA" id="ARBA00022630"/>
    </source>
</evidence>
<keyword evidence="10" id="KW-1185">Reference proteome</keyword>
<dbReference type="EMBL" id="LT629779">
    <property type="protein sequence ID" value="SDT61627.1"/>
    <property type="molecule type" value="Genomic_DNA"/>
</dbReference>
<dbReference type="SUPFAM" id="SSF54373">
    <property type="entry name" value="FAD-linked reductases, C-terminal domain"/>
    <property type="match status" value="1"/>
</dbReference>
<dbReference type="GO" id="GO:0050660">
    <property type="term" value="F:flavin adenine dinucleotide binding"/>
    <property type="evidence" value="ECO:0007669"/>
    <property type="project" value="InterPro"/>
</dbReference>
<evidence type="ECO:0000256" key="5">
    <source>
        <dbReference type="ARBA" id="ARBA00023002"/>
    </source>
</evidence>
<evidence type="ECO:0000256" key="1">
    <source>
        <dbReference type="ARBA" id="ARBA00001974"/>
    </source>
</evidence>
<dbReference type="GO" id="GO:0016614">
    <property type="term" value="F:oxidoreductase activity, acting on CH-OH group of donors"/>
    <property type="evidence" value="ECO:0007669"/>
    <property type="project" value="InterPro"/>
</dbReference>
<reference evidence="10" key="1">
    <citation type="submission" date="2016-10" db="EMBL/GenBank/DDBJ databases">
        <authorList>
            <person name="Varghese N."/>
            <person name="Submissions S."/>
        </authorList>
    </citation>
    <scope>NUCLEOTIDE SEQUENCE [LARGE SCALE GENOMIC DNA]</scope>
    <source>
        <strain evidence="10">IMMIB L-1606</strain>
    </source>
</reference>
<dbReference type="InterPro" id="IPR036188">
    <property type="entry name" value="FAD/NAD-bd_sf"/>
</dbReference>
<evidence type="ECO:0000256" key="2">
    <source>
        <dbReference type="ARBA" id="ARBA00010790"/>
    </source>
</evidence>
<dbReference type="InterPro" id="IPR051473">
    <property type="entry name" value="P2Ox-like"/>
</dbReference>
<evidence type="ECO:0000313" key="10">
    <source>
        <dbReference type="Proteomes" id="UP000198751"/>
    </source>
</evidence>
<dbReference type="Gene3D" id="3.50.50.60">
    <property type="entry name" value="FAD/NAD(P)-binding domain"/>
    <property type="match status" value="3"/>
</dbReference>
<evidence type="ECO:0000259" key="7">
    <source>
        <dbReference type="Pfam" id="PF00732"/>
    </source>
</evidence>
<feature type="domain" description="Glucose-methanol-choline oxidoreductase N-terminal" evidence="7">
    <location>
        <begin position="219"/>
        <end position="290"/>
    </location>
</feature>